<dbReference type="RefSeq" id="WP_087914054.1">
    <property type="nucleotide sequence ID" value="NZ_CP021780.1"/>
</dbReference>
<feature type="transmembrane region" description="Helical" evidence="1">
    <location>
        <begin position="153"/>
        <end position="177"/>
    </location>
</feature>
<feature type="transmembrane region" description="Helical" evidence="1">
    <location>
        <begin position="232"/>
        <end position="253"/>
    </location>
</feature>
<feature type="transmembrane region" description="Helical" evidence="1">
    <location>
        <begin position="62"/>
        <end position="82"/>
    </location>
</feature>
<evidence type="ECO:0000256" key="1">
    <source>
        <dbReference type="SAM" id="Phobius"/>
    </source>
</evidence>
<gene>
    <name evidence="2" type="ORF">B9T62_03985</name>
</gene>
<reference evidence="2 3" key="1">
    <citation type="submission" date="2017-06" db="EMBL/GenBank/DDBJ databases">
        <title>Complete genome sequence of Paenibacillus donghaensis KCTC 13049T isolated from East Sea sediment, South Korea.</title>
        <authorList>
            <person name="Jung B.K."/>
            <person name="Hong S.-J."/>
            <person name="Shin J.-H."/>
        </authorList>
    </citation>
    <scope>NUCLEOTIDE SEQUENCE [LARGE SCALE GENOMIC DNA]</scope>
    <source>
        <strain evidence="2 3">KCTC 13049</strain>
    </source>
</reference>
<keyword evidence="3" id="KW-1185">Reference proteome</keyword>
<dbReference type="OrthoDB" id="2573057at2"/>
<name>A0A2Z2KJQ4_9BACL</name>
<sequence>MKKAGSLIGFEVKRMLLSKTTATYTGIYFISFNISAIFFRMMGSDGSVLTIGNAQSFPIQHLQASFLFTGIFVAIYVGQIITQERTQGTIKLPLTRSISRLEYFMSRVVSIFFFSVFITLLMIVLSYMVGMLFFGWGDNMVFFSLTSGGLQGILITLLSGLAFAFSYFAFGMIAMVISMFTSRISVNATIMGILLMVGQYFEVLPSVKQFAVFHQMLFFHIDIFEKPFDYNVISFLVLVVYCVICSIIGYRIFRKKDLYV</sequence>
<proteinExistence type="predicted"/>
<feature type="transmembrane region" description="Helical" evidence="1">
    <location>
        <begin position="184"/>
        <end position="201"/>
    </location>
</feature>
<dbReference type="PANTHER" id="PTHR37305">
    <property type="entry name" value="INTEGRAL MEMBRANE PROTEIN-RELATED"/>
    <property type="match status" value="1"/>
</dbReference>
<evidence type="ECO:0000313" key="2">
    <source>
        <dbReference type="EMBL" id="ASA20031.1"/>
    </source>
</evidence>
<dbReference type="EMBL" id="CP021780">
    <property type="protein sequence ID" value="ASA20031.1"/>
    <property type="molecule type" value="Genomic_DNA"/>
</dbReference>
<feature type="transmembrane region" description="Helical" evidence="1">
    <location>
        <begin position="103"/>
        <end position="133"/>
    </location>
</feature>
<evidence type="ECO:0008006" key="4">
    <source>
        <dbReference type="Google" id="ProtNLM"/>
    </source>
</evidence>
<dbReference type="KEGG" id="pdh:B9T62_03985"/>
<dbReference type="Proteomes" id="UP000249890">
    <property type="component" value="Chromosome"/>
</dbReference>
<keyword evidence="1" id="KW-0812">Transmembrane</keyword>
<dbReference type="PANTHER" id="PTHR37305:SF1">
    <property type="entry name" value="MEMBRANE PROTEIN"/>
    <property type="match status" value="1"/>
</dbReference>
<dbReference type="AlphaFoldDB" id="A0A2Z2KJQ4"/>
<evidence type="ECO:0000313" key="3">
    <source>
        <dbReference type="Proteomes" id="UP000249890"/>
    </source>
</evidence>
<organism evidence="2 3">
    <name type="scientific">Paenibacillus donghaensis</name>
    <dbReference type="NCBI Taxonomy" id="414771"/>
    <lineage>
        <taxon>Bacteria</taxon>
        <taxon>Bacillati</taxon>
        <taxon>Bacillota</taxon>
        <taxon>Bacilli</taxon>
        <taxon>Bacillales</taxon>
        <taxon>Paenibacillaceae</taxon>
        <taxon>Paenibacillus</taxon>
    </lineage>
</organism>
<feature type="transmembrane region" description="Helical" evidence="1">
    <location>
        <begin position="21"/>
        <end position="42"/>
    </location>
</feature>
<protein>
    <recommendedName>
        <fullName evidence="4">ABC transporter permease</fullName>
    </recommendedName>
</protein>
<accession>A0A2Z2KJQ4</accession>
<keyword evidence="1" id="KW-0472">Membrane</keyword>
<keyword evidence="1" id="KW-1133">Transmembrane helix</keyword>